<proteinExistence type="predicted"/>
<feature type="chain" id="PRO_5046348776" description="Lipoprotein" evidence="2">
    <location>
        <begin position="27"/>
        <end position="182"/>
    </location>
</feature>
<evidence type="ECO:0000256" key="1">
    <source>
        <dbReference type="SAM" id="MobiDB-lite"/>
    </source>
</evidence>
<dbReference type="EMBL" id="JAKZBV010000001">
    <property type="protein sequence ID" value="MCH6470772.1"/>
    <property type="molecule type" value="Genomic_DNA"/>
</dbReference>
<organism evidence="3 4">
    <name type="scientific">Sinomonas terrae</name>
    <dbReference type="NCBI Taxonomy" id="2908838"/>
    <lineage>
        <taxon>Bacteria</taxon>
        <taxon>Bacillati</taxon>
        <taxon>Actinomycetota</taxon>
        <taxon>Actinomycetes</taxon>
        <taxon>Micrococcales</taxon>
        <taxon>Micrococcaceae</taxon>
        <taxon>Sinomonas</taxon>
    </lineage>
</organism>
<comment type="caution">
    <text evidence="3">The sequence shown here is derived from an EMBL/GenBank/DDBJ whole genome shotgun (WGS) entry which is preliminary data.</text>
</comment>
<reference evidence="3 4" key="1">
    <citation type="submission" date="2022-03" db="EMBL/GenBank/DDBJ databases">
        <title>Sinomonas sp. isolated from a soil.</title>
        <authorList>
            <person name="Han J."/>
            <person name="Kim D.-U."/>
        </authorList>
    </citation>
    <scope>NUCLEOTIDE SEQUENCE [LARGE SCALE GENOMIC DNA]</scope>
    <source>
        <strain evidence="3 4">5-5</strain>
    </source>
</reference>
<dbReference type="Proteomes" id="UP001202922">
    <property type="component" value="Unassembled WGS sequence"/>
</dbReference>
<evidence type="ECO:0000313" key="3">
    <source>
        <dbReference type="EMBL" id="MCH6470772.1"/>
    </source>
</evidence>
<name>A0ABS9U2Z7_9MICC</name>
<feature type="compositionally biased region" description="Low complexity" evidence="1">
    <location>
        <begin position="28"/>
        <end position="49"/>
    </location>
</feature>
<protein>
    <recommendedName>
        <fullName evidence="5">Lipoprotein</fullName>
    </recommendedName>
</protein>
<feature type="region of interest" description="Disordered" evidence="1">
    <location>
        <begin position="28"/>
        <end position="71"/>
    </location>
</feature>
<evidence type="ECO:0000256" key="2">
    <source>
        <dbReference type="SAM" id="SignalP"/>
    </source>
</evidence>
<keyword evidence="2" id="KW-0732">Signal</keyword>
<gene>
    <name evidence="3" type="ORF">L0M17_12435</name>
</gene>
<evidence type="ECO:0000313" key="4">
    <source>
        <dbReference type="Proteomes" id="UP001202922"/>
    </source>
</evidence>
<keyword evidence="4" id="KW-1185">Reference proteome</keyword>
<dbReference type="RefSeq" id="WP_241054294.1">
    <property type="nucleotide sequence ID" value="NZ_JAKZBV010000001.1"/>
</dbReference>
<feature type="signal peptide" evidence="2">
    <location>
        <begin position="1"/>
        <end position="26"/>
    </location>
</feature>
<accession>A0ABS9U2Z7</accession>
<sequence>MPPSPAAKTAAPAATLLALALTVGCAASPAASTPHPGASSPAGPTASASVSLSAEDSPQAPGGGTPPATLGVAWDARSKAAALDVATRAMTLYARPGVNAQAWIADLRPLLTAQAVQDYADVDPSTIEIASFGTGELVVDEANGYAASARFGSPQGAYEVVLHRDGAEAPWKVVRFNVPGSG</sequence>
<evidence type="ECO:0008006" key="5">
    <source>
        <dbReference type="Google" id="ProtNLM"/>
    </source>
</evidence>